<keyword evidence="3" id="KW-1185">Reference proteome</keyword>
<sequence>MLGAESATTVATNTAAPPPVDASSPPVSRRTTGTVAPARNADTATTYAAWYQPATENVCGAVSSQFSRGRGSANQDACTTAPAKPPATAPGTDSGGSPSRRRAWTTPYTTSGSTASPSVPLQ</sequence>
<gene>
    <name evidence="2" type="ORF">F4559_002657</name>
</gene>
<dbReference type="AlphaFoldDB" id="A0A7W7WW84"/>
<feature type="region of interest" description="Disordered" evidence="1">
    <location>
        <begin position="63"/>
        <end position="122"/>
    </location>
</feature>
<evidence type="ECO:0000256" key="1">
    <source>
        <dbReference type="SAM" id="MobiDB-lite"/>
    </source>
</evidence>
<name>A0A7W7WW84_9PSEU</name>
<feature type="compositionally biased region" description="Polar residues" evidence="1">
    <location>
        <begin position="106"/>
        <end position="122"/>
    </location>
</feature>
<feature type="region of interest" description="Disordered" evidence="1">
    <location>
        <begin position="1"/>
        <end position="40"/>
    </location>
</feature>
<reference evidence="2 3" key="1">
    <citation type="submission" date="2020-08" db="EMBL/GenBank/DDBJ databases">
        <title>Sequencing the genomes of 1000 actinobacteria strains.</title>
        <authorList>
            <person name="Klenk H.-P."/>
        </authorList>
    </citation>
    <scope>NUCLEOTIDE SEQUENCE [LARGE SCALE GENOMIC DNA]</scope>
    <source>
        <strain evidence="2 3">DSM 45084</strain>
    </source>
</reference>
<comment type="caution">
    <text evidence="2">The sequence shown here is derived from an EMBL/GenBank/DDBJ whole genome shotgun (WGS) entry which is preliminary data.</text>
</comment>
<dbReference type="RefSeq" id="WP_184668778.1">
    <property type="nucleotide sequence ID" value="NZ_BAABAI010000045.1"/>
</dbReference>
<dbReference type="Proteomes" id="UP000542674">
    <property type="component" value="Unassembled WGS sequence"/>
</dbReference>
<proteinExistence type="predicted"/>
<evidence type="ECO:0000313" key="2">
    <source>
        <dbReference type="EMBL" id="MBB4965298.1"/>
    </source>
</evidence>
<feature type="compositionally biased region" description="Low complexity" evidence="1">
    <location>
        <begin position="7"/>
        <end position="28"/>
    </location>
</feature>
<feature type="compositionally biased region" description="Polar residues" evidence="1">
    <location>
        <begin position="63"/>
        <end position="78"/>
    </location>
</feature>
<accession>A0A7W7WW84</accession>
<organism evidence="2 3">
    <name type="scientific">Saccharothrix violaceirubra</name>
    <dbReference type="NCBI Taxonomy" id="413306"/>
    <lineage>
        <taxon>Bacteria</taxon>
        <taxon>Bacillati</taxon>
        <taxon>Actinomycetota</taxon>
        <taxon>Actinomycetes</taxon>
        <taxon>Pseudonocardiales</taxon>
        <taxon>Pseudonocardiaceae</taxon>
        <taxon>Saccharothrix</taxon>
    </lineage>
</organism>
<protein>
    <submittedName>
        <fullName evidence="2">Uncharacterized protein</fullName>
    </submittedName>
</protein>
<dbReference type="EMBL" id="JACHJS010000001">
    <property type="protein sequence ID" value="MBB4965298.1"/>
    <property type="molecule type" value="Genomic_DNA"/>
</dbReference>
<evidence type="ECO:0000313" key="3">
    <source>
        <dbReference type="Proteomes" id="UP000542674"/>
    </source>
</evidence>